<accession>A0A7R8ZL90</accession>
<dbReference type="Gene3D" id="3.50.50.60">
    <property type="entry name" value="FAD/NAD(P)-binding domain"/>
    <property type="match status" value="1"/>
</dbReference>
<dbReference type="InterPro" id="IPR036188">
    <property type="entry name" value="FAD/NAD-bd_sf"/>
</dbReference>
<dbReference type="GO" id="GO:0016491">
    <property type="term" value="F:oxidoreductase activity"/>
    <property type="evidence" value="ECO:0007669"/>
    <property type="project" value="TreeGrafter"/>
</dbReference>
<evidence type="ECO:0000256" key="1">
    <source>
        <dbReference type="ARBA" id="ARBA00010790"/>
    </source>
</evidence>
<reference evidence="2" key="1">
    <citation type="submission" date="2020-11" db="EMBL/GenBank/DDBJ databases">
        <authorList>
            <person name="Tran Van P."/>
        </authorList>
    </citation>
    <scope>NUCLEOTIDE SEQUENCE</scope>
</reference>
<dbReference type="EMBL" id="OB660627">
    <property type="protein sequence ID" value="CAD7225660.1"/>
    <property type="molecule type" value="Genomic_DNA"/>
</dbReference>
<dbReference type="Pfam" id="PF13450">
    <property type="entry name" value="NAD_binding_8"/>
    <property type="match status" value="1"/>
</dbReference>
<dbReference type="OrthoDB" id="269227at2759"/>
<protein>
    <recommendedName>
        <fullName evidence="3">Glucose-methanol-choline oxidoreductase N-terminal domain-containing protein</fullName>
    </recommendedName>
</protein>
<comment type="similarity">
    <text evidence="1">Belongs to the GMC oxidoreductase family.</text>
</comment>
<gene>
    <name evidence="2" type="ORF">CTOB1V02_LOCUS3594</name>
</gene>
<sequence length="198" mass="21888">MALSVGQWLPRDTPRGGWGGNEDGVLSIGSFPHNEQKRVELLVFILFQIQETAYFRSKTKLRESSSGLGAASGPDLDVAWRGESTYAVRMIAKFRYDRKNPEGRVIDVVDAKPEYDFIVVGGGSAGAVVAARLSENPHFKVLLLEAGGDETEVSDVPALAGYLQLGRLDWQYKTEPSPYACRAMKNWLEAFMNNSFKP</sequence>
<organism evidence="2">
    <name type="scientific">Cyprideis torosa</name>
    <dbReference type="NCBI Taxonomy" id="163714"/>
    <lineage>
        <taxon>Eukaryota</taxon>
        <taxon>Metazoa</taxon>
        <taxon>Ecdysozoa</taxon>
        <taxon>Arthropoda</taxon>
        <taxon>Crustacea</taxon>
        <taxon>Oligostraca</taxon>
        <taxon>Ostracoda</taxon>
        <taxon>Podocopa</taxon>
        <taxon>Podocopida</taxon>
        <taxon>Cytherocopina</taxon>
        <taxon>Cytheroidea</taxon>
        <taxon>Cytherideidae</taxon>
        <taxon>Cyprideis</taxon>
    </lineage>
</organism>
<evidence type="ECO:0008006" key="3">
    <source>
        <dbReference type="Google" id="ProtNLM"/>
    </source>
</evidence>
<dbReference type="Gene3D" id="3.30.560.10">
    <property type="entry name" value="Glucose Oxidase, domain 3"/>
    <property type="match status" value="1"/>
</dbReference>
<dbReference type="InterPro" id="IPR012132">
    <property type="entry name" value="GMC_OxRdtase"/>
</dbReference>
<dbReference type="PANTHER" id="PTHR11552:SF227">
    <property type="entry name" value="GLUCOSE DEHYDROGENASE [FAD, QUINONE]-LIKE PROTEIN"/>
    <property type="match status" value="1"/>
</dbReference>
<dbReference type="SUPFAM" id="SSF51905">
    <property type="entry name" value="FAD/NAD(P)-binding domain"/>
    <property type="match status" value="1"/>
</dbReference>
<dbReference type="AlphaFoldDB" id="A0A7R8ZL90"/>
<proteinExistence type="inferred from homology"/>
<evidence type="ECO:0000313" key="2">
    <source>
        <dbReference type="EMBL" id="CAD7225660.1"/>
    </source>
</evidence>
<dbReference type="GO" id="GO:0050660">
    <property type="term" value="F:flavin adenine dinucleotide binding"/>
    <property type="evidence" value="ECO:0007669"/>
    <property type="project" value="InterPro"/>
</dbReference>
<name>A0A7R8ZL90_9CRUS</name>
<dbReference type="PANTHER" id="PTHR11552">
    <property type="entry name" value="GLUCOSE-METHANOL-CHOLINE GMC OXIDOREDUCTASE"/>
    <property type="match status" value="1"/>
</dbReference>